<evidence type="ECO:0000259" key="1">
    <source>
        <dbReference type="Pfam" id="PF08385"/>
    </source>
</evidence>
<feature type="domain" description="Dynein heavy chain tail" evidence="1">
    <location>
        <begin position="241"/>
        <end position="623"/>
    </location>
</feature>
<name>A0A3S5BST4_9PLAT</name>
<dbReference type="EMBL" id="CAAALY010256847">
    <property type="protein sequence ID" value="VEL38084.1"/>
    <property type="molecule type" value="Genomic_DNA"/>
</dbReference>
<evidence type="ECO:0000313" key="2">
    <source>
        <dbReference type="EMBL" id="VEL38084.1"/>
    </source>
</evidence>
<dbReference type="GO" id="GO:0051959">
    <property type="term" value="F:dynein light intermediate chain binding"/>
    <property type="evidence" value="ECO:0007669"/>
    <property type="project" value="InterPro"/>
</dbReference>
<organism evidence="2 3">
    <name type="scientific">Protopolystoma xenopodis</name>
    <dbReference type="NCBI Taxonomy" id="117903"/>
    <lineage>
        <taxon>Eukaryota</taxon>
        <taxon>Metazoa</taxon>
        <taxon>Spiralia</taxon>
        <taxon>Lophotrochozoa</taxon>
        <taxon>Platyhelminthes</taxon>
        <taxon>Monogenea</taxon>
        <taxon>Polyopisthocotylea</taxon>
        <taxon>Polystomatidea</taxon>
        <taxon>Polystomatidae</taxon>
        <taxon>Protopolystoma</taxon>
    </lineage>
</organism>
<comment type="caution">
    <text evidence="2">The sequence shown here is derived from an EMBL/GenBank/DDBJ whole genome shotgun (WGS) entry which is preliminary data.</text>
</comment>
<dbReference type="Pfam" id="PF08385">
    <property type="entry name" value="DHC_N1"/>
    <property type="match status" value="1"/>
</dbReference>
<dbReference type="OrthoDB" id="10251809at2759"/>
<protein>
    <recommendedName>
        <fullName evidence="1">Dynein heavy chain tail domain-containing protein</fullName>
    </recommendedName>
</protein>
<dbReference type="InterPro" id="IPR026983">
    <property type="entry name" value="DHC"/>
</dbReference>
<keyword evidence="3" id="KW-1185">Reference proteome</keyword>
<dbReference type="GO" id="GO:0005858">
    <property type="term" value="C:axonemal dynein complex"/>
    <property type="evidence" value="ECO:0007669"/>
    <property type="project" value="TreeGrafter"/>
</dbReference>
<dbReference type="InterPro" id="IPR013594">
    <property type="entry name" value="Dynein_heavy_tail"/>
</dbReference>
<accession>A0A3S5BST4</accession>
<proteinExistence type="predicted"/>
<sequence>MDESRALPLGSPRISTVDENLEAEMKPEILIEAEDEFIGVVTRPLILEASERLEQVGDAPMQYPESQQNRVVELIKQRIFLTSYNPDDHWTDQHTRQVEEEFVHGDTDMLIISLSARYGLQIDTKFALHRNSEFTYFVRQRPAQGKILTPEIFDAYVQFGTVCGQPVESLMRVMSAVYAPIFSSVDTWPDSVRNDFALQLQRFMSALTDARWKMENKTVLYMPTEGLNTSPTLASKDKDLVNRFEMIVIHWTRQIKEVLSSQNSSEDLEGAGPMDEIDFWKNRCDNLTGISQQLDRPGIKQITDILTVAKSSYVVAFVKLSEEIKINTQQAQNNLKFLNSLRGLCHDLADASPREIPKLLPRIISRIRMIWTNSDYYNTKEIVTGMFRKLSNEIISRCCLVISLENIFQGKVLSSSEKLNDCIMCCEEYKEIYTKISYIHTRYSKIPWDAFKSGIFAQVDAFIQRCRDLIEARIRGTEIQVMLTHIETMFQKLIVNLYEKKNSILDVKATSWHDEYNRFRSGIKDLEVMMQNTINTAFDTVTTIQQGVEVLDAFAHLQSREAIRRTIDSKTHIVVNMFIEVLNQVKKEMTQRINTGVPQLTESKYSGQAIYWRFLRKRMERSMIVSNF</sequence>
<dbReference type="GO" id="GO:0045505">
    <property type="term" value="F:dynein intermediate chain binding"/>
    <property type="evidence" value="ECO:0007669"/>
    <property type="project" value="InterPro"/>
</dbReference>
<dbReference type="PANTHER" id="PTHR46532:SF11">
    <property type="entry name" value="DYNEIN AXONEMAL HEAVY CHAIN 12"/>
    <property type="match status" value="1"/>
</dbReference>
<dbReference type="Proteomes" id="UP000784294">
    <property type="component" value="Unassembled WGS sequence"/>
</dbReference>
<dbReference type="PANTHER" id="PTHR46532">
    <property type="entry name" value="MALE FERTILITY FACTOR KL5"/>
    <property type="match status" value="1"/>
</dbReference>
<evidence type="ECO:0000313" key="3">
    <source>
        <dbReference type="Proteomes" id="UP000784294"/>
    </source>
</evidence>
<dbReference type="GO" id="GO:0007018">
    <property type="term" value="P:microtubule-based movement"/>
    <property type="evidence" value="ECO:0007669"/>
    <property type="project" value="InterPro"/>
</dbReference>
<dbReference type="AlphaFoldDB" id="A0A3S5BST4"/>
<reference evidence="2" key="1">
    <citation type="submission" date="2018-11" db="EMBL/GenBank/DDBJ databases">
        <authorList>
            <consortium name="Pathogen Informatics"/>
        </authorList>
    </citation>
    <scope>NUCLEOTIDE SEQUENCE</scope>
</reference>
<gene>
    <name evidence="2" type="ORF">PXEA_LOCUS31524</name>
</gene>